<dbReference type="InterPro" id="IPR036188">
    <property type="entry name" value="FAD/NAD-bd_sf"/>
</dbReference>
<keyword evidence="4" id="KW-0560">Oxidoreductase</keyword>
<dbReference type="Pfam" id="PF07992">
    <property type="entry name" value="Pyr_redox_2"/>
    <property type="match status" value="1"/>
</dbReference>
<evidence type="ECO:0000259" key="5">
    <source>
        <dbReference type="Pfam" id="PF07992"/>
    </source>
</evidence>
<feature type="domain" description="Reductase C-terminal" evidence="6">
    <location>
        <begin position="226"/>
        <end position="309"/>
    </location>
</feature>
<dbReference type="Gene3D" id="3.30.390.30">
    <property type="match status" value="1"/>
</dbReference>
<keyword evidence="2" id="KW-0285">Flavoprotein</keyword>
<name>F8QQ83_9BRAD</name>
<proteinExistence type="predicted"/>
<dbReference type="GO" id="GO:0005737">
    <property type="term" value="C:cytoplasm"/>
    <property type="evidence" value="ECO:0007669"/>
    <property type="project" value="TreeGrafter"/>
</dbReference>
<keyword evidence="3" id="KW-0274">FAD</keyword>
<dbReference type="SUPFAM" id="SSF55424">
    <property type="entry name" value="FAD/NAD-linked reductases, dimerisation (C-terminal) domain"/>
    <property type="match status" value="1"/>
</dbReference>
<dbReference type="InterPro" id="IPR023753">
    <property type="entry name" value="FAD/NAD-binding_dom"/>
</dbReference>
<sequence length="313" mass="33854">MYLDSGDALSYDTLVMATGARSRRWEGPGIKSDRLFYLRDIGDATRLGLELRAGAHIAVIGAGFVGLEVAAAARSLGAEVTVVEVGDRAMPRIVLSEFSAALTRCHEEQGVRFYFGTRVVSIKDDVIHLSTGEVLRADTIVVGIGSIPNTDLAAEAGLAVDDGILVDAFGRTNDPCIYAIGDAARHVNELLGRRVRLESWQNAQNGAIAIARIIAGHVAPYAEMPWFWSEQYDHNLQCAGLPLDIDRIVWRGDLGRGSAMAFQMSGNTIVGVQALNGGRDMRFGRQLLEAGRSIDLERLSDPYSSLQEIARVA</sequence>
<dbReference type="PRINTS" id="PR00411">
    <property type="entry name" value="PNDRDTASEI"/>
</dbReference>
<evidence type="ECO:0000256" key="1">
    <source>
        <dbReference type="ARBA" id="ARBA00001974"/>
    </source>
</evidence>
<reference evidence="7" key="1">
    <citation type="journal article" date="2010" name="Appl. Environ. Microbiol.">
        <title>Biodegradation of 5-Nitroanthranilic Acid by Bradyrhizobium sp. Strain JS329.</title>
        <authorList>
            <person name="Qu Y."/>
            <person name="Spain J.C."/>
        </authorList>
    </citation>
    <scope>NUCLEOTIDE SEQUENCE</scope>
    <source>
        <strain evidence="7">JS329</strain>
    </source>
</reference>
<dbReference type="InterPro" id="IPR016156">
    <property type="entry name" value="FAD/NAD-linked_Rdtase_dimer_sf"/>
</dbReference>
<dbReference type="GO" id="GO:0016651">
    <property type="term" value="F:oxidoreductase activity, acting on NAD(P)H"/>
    <property type="evidence" value="ECO:0007669"/>
    <property type="project" value="TreeGrafter"/>
</dbReference>
<dbReference type="InterPro" id="IPR050446">
    <property type="entry name" value="FAD-oxidoreductase/Apoptosis"/>
</dbReference>
<evidence type="ECO:0000313" key="7">
    <source>
        <dbReference type="EMBL" id="AEH76934.1"/>
    </source>
</evidence>
<evidence type="ECO:0000256" key="4">
    <source>
        <dbReference type="ARBA" id="ARBA00023002"/>
    </source>
</evidence>
<evidence type="ECO:0000259" key="6">
    <source>
        <dbReference type="Pfam" id="PF14759"/>
    </source>
</evidence>
<dbReference type="InterPro" id="IPR028202">
    <property type="entry name" value="Reductase_C"/>
</dbReference>
<dbReference type="PANTHER" id="PTHR43557:SF2">
    <property type="entry name" value="RIESKE DOMAIN-CONTAINING PROTEIN-RELATED"/>
    <property type="match status" value="1"/>
</dbReference>
<dbReference type="PANTHER" id="PTHR43557">
    <property type="entry name" value="APOPTOSIS-INDUCING FACTOR 1"/>
    <property type="match status" value="1"/>
</dbReference>
<reference evidence="7" key="2">
    <citation type="journal article" date="2011" name="J. Bacteriol.">
        <title>Molecular and biochemical characterization of the 5-nitroanthranilic acid degradation pathway in Bradyrhizobium sp. strain JS329.</title>
        <authorList>
            <person name="Qu Y."/>
            <person name="Spain J.C."/>
        </authorList>
    </citation>
    <scope>NUCLEOTIDE SEQUENCE</scope>
    <source>
        <strain evidence="7">JS329</strain>
    </source>
</reference>
<evidence type="ECO:0000256" key="3">
    <source>
        <dbReference type="ARBA" id="ARBA00022827"/>
    </source>
</evidence>
<comment type="cofactor">
    <cofactor evidence="1">
        <name>FAD</name>
        <dbReference type="ChEBI" id="CHEBI:57692"/>
    </cofactor>
</comment>
<dbReference type="EMBL" id="GU188569">
    <property type="protein sequence ID" value="AEH76934.1"/>
    <property type="molecule type" value="Genomic_DNA"/>
</dbReference>
<dbReference type="Pfam" id="PF14759">
    <property type="entry name" value="Reductase_C"/>
    <property type="match status" value="1"/>
</dbReference>
<feature type="domain" description="FAD/NAD(P)-binding" evidence="5">
    <location>
        <begin position="5"/>
        <end position="205"/>
    </location>
</feature>
<evidence type="ECO:0000256" key="2">
    <source>
        <dbReference type="ARBA" id="ARBA00022630"/>
    </source>
</evidence>
<dbReference type="PRINTS" id="PR00368">
    <property type="entry name" value="FADPNR"/>
</dbReference>
<dbReference type="AlphaFoldDB" id="F8QQ83"/>
<accession>F8QQ83</accession>
<organism evidence="7">
    <name type="scientific">Bradyrhizobium sp. JS329</name>
    <dbReference type="NCBI Taxonomy" id="722413"/>
    <lineage>
        <taxon>Bacteria</taxon>
        <taxon>Pseudomonadati</taxon>
        <taxon>Pseudomonadota</taxon>
        <taxon>Alphaproteobacteria</taxon>
        <taxon>Hyphomicrobiales</taxon>
        <taxon>Nitrobacteraceae</taxon>
        <taxon>Bradyrhizobium</taxon>
    </lineage>
</organism>
<protein>
    <submittedName>
        <fullName evidence="7">Ferredoxin reductase</fullName>
    </submittedName>
</protein>
<dbReference type="Gene3D" id="3.50.50.60">
    <property type="entry name" value="FAD/NAD(P)-binding domain"/>
    <property type="match status" value="2"/>
</dbReference>
<dbReference type="SUPFAM" id="SSF51905">
    <property type="entry name" value="FAD/NAD(P)-binding domain"/>
    <property type="match status" value="1"/>
</dbReference>